<organism evidence="1 2">
    <name type="scientific">Tritonibacter litoralis</name>
    <dbReference type="NCBI Taxonomy" id="2662264"/>
    <lineage>
        <taxon>Bacteria</taxon>
        <taxon>Pseudomonadati</taxon>
        <taxon>Pseudomonadota</taxon>
        <taxon>Alphaproteobacteria</taxon>
        <taxon>Rhodobacterales</taxon>
        <taxon>Paracoccaceae</taxon>
        <taxon>Tritonibacter</taxon>
    </lineage>
</organism>
<dbReference type="RefSeq" id="WP_194269249.1">
    <property type="nucleotide sequence ID" value="NZ_WIBF01000001.1"/>
</dbReference>
<gene>
    <name evidence="1" type="ORF">GFB49_03675</name>
</gene>
<comment type="caution">
    <text evidence="1">The sequence shown here is derived from an EMBL/GenBank/DDBJ whole genome shotgun (WGS) entry which is preliminary data.</text>
</comment>
<proteinExistence type="predicted"/>
<dbReference type="AlphaFoldDB" id="A0A843YDI9"/>
<keyword evidence="2" id="KW-1185">Reference proteome</keyword>
<evidence type="ECO:0000313" key="2">
    <source>
        <dbReference type="Proteomes" id="UP000444174"/>
    </source>
</evidence>
<accession>A0A843YDI9</accession>
<evidence type="ECO:0000313" key="1">
    <source>
        <dbReference type="EMBL" id="MQQ07544.1"/>
    </source>
</evidence>
<reference evidence="1 2" key="1">
    <citation type="submission" date="2019-10" db="EMBL/GenBank/DDBJ databases">
        <title>Epibacterium sp. nov., isolated from seawater.</title>
        <authorList>
            <person name="Zhang X."/>
            <person name="Li N."/>
        </authorList>
    </citation>
    <scope>NUCLEOTIDE SEQUENCE [LARGE SCALE GENOMIC DNA]</scope>
    <source>
        <strain evidence="1 2">SM1979</strain>
    </source>
</reference>
<dbReference type="Proteomes" id="UP000444174">
    <property type="component" value="Unassembled WGS sequence"/>
</dbReference>
<sequence>MGKKILPLCFKLNGAKAKGNLSRLSFCIRMSGLDWAAGIATGNARGCLVLTAEHQRPKLAFLPSVLHALRNLIQAKDGAE</sequence>
<protein>
    <submittedName>
        <fullName evidence="1">Uncharacterized protein</fullName>
    </submittedName>
</protein>
<dbReference type="EMBL" id="WIBF01000001">
    <property type="protein sequence ID" value="MQQ07544.1"/>
    <property type="molecule type" value="Genomic_DNA"/>
</dbReference>
<name>A0A843YDI9_9RHOB</name>